<evidence type="ECO:0000256" key="1">
    <source>
        <dbReference type="SAM" id="SignalP"/>
    </source>
</evidence>
<keyword evidence="1" id="KW-0732">Signal</keyword>
<proteinExistence type="predicted"/>
<accession>A0A176RYS1</accession>
<sequence>MKPLKIIPLLIALAAMLMSTSVLAAGKHALLIAIQDYSKTPFNSLSGPINDLKLTE</sequence>
<evidence type="ECO:0000313" key="3">
    <source>
        <dbReference type="Proteomes" id="UP000076962"/>
    </source>
</evidence>
<organism evidence="2 3">
    <name type="scientific">Candidatus Thiomargarita nelsonii</name>
    <dbReference type="NCBI Taxonomy" id="1003181"/>
    <lineage>
        <taxon>Bacteria</taxon>
        <taxon>Pseudomonadati</taxon>
        <taxon>Pseudomonadota</taxon>
        <taxon>Gammaproteobacteria</taxon>
        <taxon>Thiotrichales</taxon>
        <taxon>Thiotrichaceae</taxon>
        <taxon>Thiomargarita</taxon>
    </lineage>
</organism>
<comment type="caution">
    <text evidence="2">The sequence shown here is derived from an EMBL/GenBank/DDBJ whole genome shotgun (WGS) entry which is preliminary data.</text>
</comment>
<gene>
    <name evidence="2" type="ORF">THIOM_003436</name>
</gene>
<dbReference type="AlphaFoldDB" id="A0A176RYS1"/>
<evidence type="ECO:0000313" key="2">
    <source>
        <dbReference type="EMBL" id="OAD20836.1"/>
    </source>
</evidence>
<keyword evidence="3" id="KW-1185">Reference proteome</keyword>
<name>A0A176RYS1_9GAMM</name>
<dbReference type="EMBL" id="LUTY01002073">
    <property type="protein sequence ID" value="OAD20836.1"/>
    <property type="molecule type" value="Genomic_DNA"/>
</dbReference>
<feature type="signal peptide" evidence="1">
    <location>
        <begin position="1"/>
        <end position="24"/>
    </location>
</feature>
<reference evidence="2 3" key="1">
    <citation type="submission" date="2016-05" db="EMBL/GenBank/DDBJ databases">
        <title>Single-cell genome of chain-forming Candidatus Thiomargarita nelsonii and comparison to other large sulfur-oxidizing bacteria.</title>
        <authorList>
            <person name="Winkel M."/>
            <person name="Salman V."/>
            <person name="Woyke T."/>
            <person name="Schulz-Vogt H."/>
            <person name="Richter M."/>
            <person name="Flood B."/>
            <person name="Bailey J."/>
            <person name="Amann R."/>
            <person name="Mussmann M."/>
        </authorList>
    </citation>
    <scope>NUCLEOTIDE SEQUENCE [LARGE SCALE GENOMIC DNA]</scope>
    <source>
        <strain evidence="2 3">THI036</strain>
    </source>
</reference>
<protein>
    <submittedName>
        <fullName evidence="2">Secreted protein</fullName>
    </submittedName>
</protein>
<feature type="chain" id="PRO_5008048961" evidence="1">
    <location>
        <begin position="25"/>
        <end position="56"/>
    </location>
</feature>
<dbReference type="Proteomes" id="UP000076962">
    <property type="component" value="Unassembled WGS sequence"/>
</dbReference>
<feature type="non-terminal residue" evidence="2">
    <location>
        <position position="56"/>
    </location>
</feature>